<comment type="caution">
    <text evidence="8">The sequence shown here is derived from an EMBL/GenBank/DDBJ whole genome shotgun (WGS) entry which is preliminary data.</text>
</comment>
<dbReference type="InterPro" id="IPR011009">
    <property type="entry name" value="Kinase-like_dom_sf"/>
</dbReference>
<dbReference type="PANTHER" id="PTHR10924:SF6">
    <property type="entry name" value="SOLUTE CARRIER FAMILY 49 MEMBER A3"/>
    <property type="match status" value="1"/>
</dbReference>
<dbReference type="InterPro" id="IPR040976">
    <property type="entry name" value="Pkinase_fungal"/>
</dbReference>
<dbReference type="EMBL" id="SGPK01000571">
    <property type="protein sequence ID" value="THH01887.1"/>
    <property type="molecule type" value="Genomic_DNA"/>
</dbReference>
<reference evidence="8 9" key="1">
    <citation type="submission" date="2019-02" db="EMBL/GenBank/DDBJ databases">
        <title>Genome sequencing of the rare red list fungi Phellinidium pouzarii.</title>
        <authorList>
            <person name="Buettner E."/>
            <person name="Kellner H."/>
        </authorList>
    </citation>
    <scope>NUCLEOTIDE SEQUENCE [LARGE SCALE GENOMIC DNA]</scope>
    <source>
        <strain evidence="8 9">DSM 108285</strain>
    </source>
</reference>
<evidence type="ECO:0000256" key="4">
    <source>
        <dbReference type="ARBA" id="ARBA00023136"/>
    </source>
</evidence>
<feature type="transmembrane region" description="Helical" evidence="6">
    <location>
        <begin position="453"/>
        <end position="473"/>
    </location>
</feature>
<feature type="region of interest" description="Disordered" evidence="5">
    <location>
        <begin position="748"/>
        <end position="805"/>
    </location>
</feature>
<dbReference type="Gene3D" id="1.20.1250.20">
    <property type="entry name" value="MFS general substrate transporter like domains"/>
    <property type="match status" value="1"/>
</dbReference>
<name>A0A4S4KTS9_9AGAM</name>
<feature type="region of interest" description="Disordered" evidence="5">
    <location>
        <begin position="1"/>
        <end position="21"/>
    </location>
</feature>
<dbReference type="SUPFAM" id="SSF103473">
    <property type="entry name" value="MFS general substrate transporter"/>
    <property type="match status" value="1"/>
</dbReference>
<evidence type="ECO:0000256" key="2">
    <source>
        <dbReference type="ARBA" id="ARBA00022692"/>
    </source>
</evidence>
<dbReference type="PANTHER" id="PTHR10924">
    <property type="entry name" value="MAJOR FACILITATOR SUPERFAMILY PROTEIN-RELATED"/>
    <property type="match status" value="1"/>
</dbReference>
<feature type="domain" description="Fungal-type protein kinase" evidence="7">
    <location>
        <begin position="1074"/>
        <end position="1205"/>
    </location>
</feature>
<keyword evidence="9" id="KW-1185">Reference proteome</keyword>
<feature type="compositionally biased region" description="Basic and acidic residues" evidence="5">
    <location>
        <begin position="946"/>
        <end position="960"/>
    </location>
</feature>
<feature type="transmembrane region" description="Helical" evidence="6">
    <location>
        <begin position="52"/>
        <end position="72"/>
    </location>
</feature>
<sequence>MLDSLSVEQRTRSSSAEHAGARADGSVALVGTQPDSEPRLPHLPYRLYKMRYVGVVGIVALNVVAGMNLPWFGPIANGTSDAFGISLDEVNWLGNIVGVTYLVVAPLVPIVCSRYEANPNLTMSIPPTQFLIGTLFLIASAWVRFAGTTHSLSPRGAYALLIIGQVLVLGIISTAVSPFVLLIVSKPPTPPYGIAYSGSQPSPHFLTTLRAIFGLLPRPAYDGEGVGTLLSEVPFCTSPPLIVTSASHKAENDEQRLGLESSITSTLKKSAQDEQVDTQAWETNGDTENTTPCRASGNQVRRGRDFKFERTLDGYMTLRERIDFAILSIVFGVLLAGVNTFSLLSNEILEPYGYSEDTAGFMGAALLLSGLAAAFITAPLFDRIFTHHLGRAVRIFSPPIAAAWLALIWAARENNAVALYALLILIGVCSLSTLPVALELGCELTRNSEASSAILWFSGNLCGIIFILVMSALRAPASASPPLNMHRALVFNGVTIFATTMSIFLFRGRQRRRERDVSAATAATAADLEGSVNGGTDVSMSLGASEKESERGADCGRSQSYFFRSSSSSSSAAPFSYFVDPHTTISKEFNAFLRTMLGENQHLVDRRDPILHSIATSAKTRTLRKRYCETAKHKSVRYGRFCQLVNHIIAQLPGTARRHSFVFCRNESQSSESVFDDYRQPDVVVLGGNHPSVVDGRWKAYTGGEEGPRRLDDVPWTWHDIQHVFEFKLVKKRILYEDEEAEAALRKLRRRTKGAHGKPLSTARKQPTSAATKPPPSAGKPMEKRRNENEGEGAAGRSKRRRKDADTLFDVPDKGLWKHSTRYAIDRMALAPNVRHAISGLVQDGDLWMCYYDHGGIVCSSRFTFVSDLYRFVLLIKALVGLSPSDRGTIKGFKKYDPEDFDDVYIDLTRASSPEYSSDGSRPLVDMHRDPPAGNKVSGSLQGSRIPDHDRPRENSEDSPKWFFSVGPHDFLVRYPLSKGRHYNLTGRASRVNAATCGTLDPSDPSRVYALKTNWPVDRRHNEAGIIKLARNVLDGLDKVKGFKEKHEISGRLLSDCLPRVYLSEDLEDFGDKGFRSRIGSFLQDRIFRIIAFDQLHPLYMVENVDVLKQLFREIFQGHHFLSICQETILHHDISIGNLMYRKMPDGTLRGVLNDWDLAKVGNSADALKGAGTCRFMARDLLVKNPPDHLERFDWESMFYVLYWIACRYENGRCVNHGALERWSSNDADVLRATKNFIFSDLELKMVTKHFWPFVCTWLDPFRELFSGGYLARTDCSNRICMTGVQEEFDDTSLGGHVTYDKLWAILRN</sequence>
<evidence type="ECO:0000256" key="3">
    <source>
        <dbReference type="ARBA" id="ARBA00022989"/>
    </source>
</evidence>
<comment type="subcellular location">
    <subcellularLocation>
        <location evidence="1">Membrane</location>
        <topology evidence="1">Multi-pass membrane protein</topology>
    </subcellularLocation>
</comment>
<gene>
    <name evidence="8" type="ORF">EW145_g6842</name>
</gene>
<feature type="compositionally biased region" description="Polar residues" evidence="5">
    <location>
        <begin position="1"/>
        <end position="16"/>
    </location>
</feature>
<keyword evidence="4 6" id="KW-0472">Membrane</keyword>
<feature type="transmembrane region" description="Helical" evidence="6">
    <location>
        <begin position="485"/>
        <end position="506"/>
    </location>
</feature>
<dbReference type="GO" id="GO:0016020">
    <property type="term" value="C:membrane"/>
    <property type="evidence" value="ECO:0007669"/>
    <property type="project" value="UniProtKB-SubCell"/>
</dbReference>
<dbReference type="InterPro" id="IPR049680">
    <property type="entry name" value="FLVCR1-2_SLC49-like"/>
</dbReference>
<feature type="transmembrane region" description="Helical" evidence="6">
    <location>
        <begin position="124"/>
        <end position="145"/>
    </location>
</feature>
<evidence type="ECO:0000259" key="7">
    <source>
        <dbReference type="Pfam" id="PF17667"/>
    </source>
</evidence>
<evidence type="ECO:0000313" key="8">
    <source>
        <dbReference type="EMBL" id="THH01887.1"/>
    </source>
</evidence>
<evidence type="ECO:0000256" key="5">
    <source>
        <dbReference type="SAM" id="MobiDB-lite"/>
    </source>
</evidence>
<feature type="transmembrane region" description="Helical" evidence="6">
    <location>
        <begin position="92"/>
        <end position="112"/>
    </location>
</feature>
<dbReference type="Gene3D" id="1.10.510.10">
    <property type="entry name" value="Transferase(Phosphotransferase) domain 1"/>
    <property type="match status" value="1"/>
</dbReference>
<protein>
    <recommendedName>
        <fullName evidence="7">Fungal-type protein kinase domain-containing protein</fullName>
    </recommendedName>
</protein>
<evidence type="ECO:0000256" key="1">
    <source>
        <dbReference type="ARBA" id="ARBA00004141"/>
    </source>
</evidence>
<accession>A0A4S4KTS9</accession>
<dbReference type="SUPFAM" id="SSF56112">
    <property type="entry name" value="Protein kinase-like (PK-like)"/>
    <property type="match status" value="1"/>
</dbReference>
<dbReference type="OrthoDB" id="422206at2759"/>
<organism evidence="8 9">
    <name type="scientific">Phellinidium pouzarii</name>
    <dbReference type="NCBI Taxonomy" id="167371"/>
    <lineage>
        <taxon>Eukaryota</taxon>
        <taxon>Fungi</taxon>
        <taxon>Dikarya</taxon>
        <taxon>Basidiomycota</taxon>
        <taxon>Agaricomycotina</taxon>
        <taxon>Agaricomycetes</taxon>
        <taxon>Hymenochaetales</taxon>
        <taxon>Hymenochaetaceae</taxon>
        <taxon>Phellinidium</taxon>
    </lineage>
</organism>
<feature type="transmembrane region" description="Helical" evidence="6">
    <location>
        <begin position="157"/>
        <end position="184"/>
    </location>
</feature>
<evidence type="ECO:0000256" key="6">
    <source>
        <dbReference type="SAM" id="Phobius"/>
    </source>
</evidence>
<feature type="transmembrane region" description="Helical" evidence="6">
    <location>
        <begin position="417"/>
        <end position="441"/>
    </location>
</feature>
<keyword evidence="2 6" id="KW-0812">Transmembrane</keyword>
<keyword evidence="3 6" id="KW-1133">Transmembrane helix</keyword>
<dbReference type="Proteomes" id="UP000308199">
    <property type="component" value="Unassembled WGS sequence"/>
</dbReference>
<feature type="region of interest" description="Disordered" evidence="5">
    <location>
        <begin position="912"/>
        <end position="961"/>
    </location>
</feature>
<dbReference type="Pfam" id="PF17667">
    <property type="entry name" value="Pkinase_fungal"/>
    <property type="match status" value="1"/>
</dbReference>
<evidence type="ECO:0000313" key="9">
    <source>
        <dbReference type="Proteomes" id="UP000308199"/>
    </source>
</evidence>
<dbReference type="InterPro" id="IPR036259">
    <property type="entry name" value="MFS_trans_sf"/>
</dbReference>
<proteinExistence type="predicted"/>
<feature type="transmembrane region" description="Helical" evidence="6">
    <location>
        <begin position="359"/>
        <end position="381"/>
    </location>
</feature>
<feature type="transmembrane region" description="Helical" evidence="6">
    <location>
        <begin position="324"/>
        <end position="344"/>
    </location>
</feature>